<gene>
    <name evidence="2" type="ORF">LCGC14_2921790</name>
</gene>
<reference evidence="2" key="1">
    <citation type="journal article" date="2015" name="Nature">
        <title>Complex archaea that bridge the gap between prokaryotes and eukaryotes.</title>
        <authorList>
            <person name="Spang A."/>
            <person name="Saw J.H."/>
            <person name="Jorgensen S.L."/>
            <person name="Zaremba-Niedzwiedzka K."/>
            <person name="Martijn J."/>
            <person name="Lind A.E."/>
            <person name="van Eijk R."/>
            <person name="Schleper C."/>
            <person name="Guy L."/>
            <person name="Ettema T.J."/>
        </authorList>
    </citation>
    <scope>NUCLEOTIDE SEQUENCE</scope>
</reference>
<comment type="caution">
    <text evidence="2">The sequence shown here is derived from an EMBL/GenBank/DDBJ whole genome shotgun (WGS) entry which is preliminary data.</text>
</comment>
<proteinExistence type="predicted"/>
<dbReference type="EMBL" id="LAZR01058089">
    <property type="protein sequence ID" value="KKK70655.1"/>
    <property type="molecule type" value="Genomic_DNA"/>
</dbReference>
<organism evidence="2">
    <name type="scientific">marine sediment metagenome</name>
    <dbReference type="NCBI Taxonomy" id="412755"/>
    <lineage>
        <taxon>unclassified sequences</taxon>
        <taxon>metagenomes</taxon>
        <taxon>ecological metagenomes</taxon>
    </lineage>
</organism>
<dbReference type="AlphaFoldDB" id="A0A0F8YAD2"/>
<accession>A0A0F8YAD2</accession>
<name>A0A0F8YAD2_9ZZZZ</name>
<feature type="compositionally biased region" description="Low complexity" evidence="1">
    <location>
        <begin position="39"/>
        <end position="48"/>
    </location>
</feature>
<evidence type="ECO:0000313" key="2">
    <source>
        <dbReference type="EMBL" id="KKK70655.1"/>
    </source>
</evidence>
<evidence type="ECO:0000256" key="1">
    <source>
        <dbReference type="SAM" id="MobiDB-lite"/>
    </source>
</evidence>
<feature type="region of interest" description="Disordered" evidence="1">
    <location>
        <begin position="34"/>
        <end position="59"/>
    </location>
</feature>
<protein>
    <submittedName>
        <fullName evidence="2">Uncharacterized protein</fullName>
    </submittedName>
</protein>
<sequence>MRRQPTLQTQNQNRLALDEIERLKADIRRFSDGSGLVITTPTTGSGPTDGPPTTPGAGVEPLPHVLYGSKHTRSLRVTAATGLDIDFEQGQEWVAGVFYSIAAGSLTLADDDTSYVFVDTSGAVTDNTTGFPSQSTPLAVVVTAAGAITSVSDRRSYLLPGAGASGSLHDADQIIDADQDTHWRAETSPDEDILRATIAGIEHFRVGGISQLDFFNGTSLETTRVVVSSAPPSVTLALDQAGGGDLTLVFSDGFYTFDTTPAVTVALTPGGDTSPQTNYVYILQSNKTLTVSTSNWPDEEHVPIAIVILQSAATTQTENALVVHLWHDHVQGSDEQGHYSHLGR</sequence>
<feature type="non-terminal residue" evidence="2">
    <location>
        <position position="344"/>
    </location>
</feature>